<reference evidence="3" key="1">
    <citation type="journal article" date="2019" name="Int. J. Syst. Evol. Microbiol.">
        <title>The Global Catalogue of Microorganisms (GCM) 10K type strain sequencing project: providing services to taxonomists for standard genome sequencing and annotation.</title>
        <authorList>
            <consortium name="The Broad Institute Genomics Platform"/>
            <consortium name="The Broad Institute Genome Sequencing Center for Infectious Disease"/>
            <person name="Wu L."/>
            <person name="Ma J."/>
        </authorList>
    </citation>
    <scope>NUCLEOTIDE SEQUENCE [LARGE SCALE GENOMIC DNA]</scope>
    <source>
        <strain evidence="3">CCUG 53252</strain>
    </source>
</reference>
<dbReference type="Proteomes" id="UP001595751">
    <property type="component" value="Unassembled WGS sequence"/>
</dbReference>
<feature type="transmembrane region" description="Helical" evidence="1">
    <location>
        <begin position="151"/>
        <end position="174"/>
    </location>
</feature>
<evidence type="ECO:0000313" key="2">
    <source>
        <dbReference type="EMBL" id="MFC3848588.1"/>
    </source>
</evidence>
<protein>
    <submittedName>
        <fullName evidence="2">DedA family protein</fullName>
    </submittedName>
</protein>
<keyword evidence="1" id="KW-0812">Transmembrane</keyword>
<dbReference type="RefSeq" id="WP_353959830.1">
    <property type="nucleotide sequence ID" value="NZ_CP047211.1"/>
</dbReference>
<feature type="transmembrane region" description="Helical" evidence="1">
    <location>
        <begin position="12"/>
        <end position="32"/>
    </location>
</feature>
<name>A0ABV7ZJ60_9CORY</name>
<sequence length="211" mass="23205">MKDPEPMDKVLLGLLMAMGVYSMAMLALRAWMLTHPLAYSFLIGGYTSATVSGANVSVGNGQWWMYLGASLVGALKFVPVYWLMGKRWGMEFIEMSLQYMPRAHRFFRKAIKQEASRTRAITLGLLPLGYAPGPVPGTVLNAVAGLLKVGFGLVMALNIASVLALNGLFMWLGYTFGDPVLEVVNLVNRYMLWVTLGLLAIVIIRARKKTA</sequence>
<keyword evidence="1" id="KW-1133">Transmembrane helix</keyword>
<accession>A0ABV7ZJ60</accession>
<feature type="transmembrane region" description="Helical" evidence="1">
    <location>
        <begin position="186"/>
        <end position="204"/>
    </location>
</feature>
<keyword evidence="3" id="KW-1185">Reference proteome</keyword>
<feature type="transmembrane region" description="Helical" evidence="1">
    <location>
        <begin position="63"/>
        <end position="84"/>
    </location>
</feature>
<gene>
    <name evidence="2" type="ORF">ACFORJ_00185</name>
</gene>
<evidence type="ECO:0000256" key="1">
    <source>
        <dbReference type="SAM" id="Phobius"/>
    </source>
</evidence>
<evidence type="ECO:0000313" key="3">
    <source>
        <dbReference type="Proteomes" id="UP001595751"/>
    </source>
</evidence>
<comment type="caution">
    <text evidence="2">The sequence shown here is derived from an EMBL/GenBank/DDBJ whole genome shotgun (WGS) entry which is preliminary data.</text>
</comment>
<organism evidence="2 3">
    <name type="scientific">Corynebacterium hansenii</name>
    <dbReference type="NCBI Taxonomy" id="394964"/>
    <lineage>
        <taxon>Bacteria</taxon>
        <taxon>Bacillati</taxon>
        <taxon>Actinomycetota</taxon>
        <taxon>Actinomycetes</taxon>
        <taxon>Mycobacteriales</taxon>
        <taxon>Corynebacteriaceae</taxon>
        <taxon>Corynebacterium</taxon>
    </lineage>
</organism>
<dbReference type="EMBL" id="JBHRZN010000001">
    <property type="protein sequence ID" value="MFC3848588.1"/>
    <property type="molecule type" value="Genomic_DNA"/>
</dbReference>
<keyword evidence="1" id="KW-0472">Membrane</keyword>
<proteinExistence type="predicted"/>